<dbReference type="STRING" id="314285.KT71_02642"/>
<gene>
    <name evidence="3" type="ORF">KT71_02642</name>
</gene>
<dbReference type="RefSeq" id="WP_008292930.1">
    <property type="nucleotide sequence ID" value="NZ_CM002299.1"/>
</dbReference>
<feature type="domain" description="DUF4872" evidence="2">
    <location>
        <begin position="180"/>
        <end position="342"/>
    </location>
</feature>
<dbReference type="EMBL" id="AAOA02000002">
    <property type="protein sequence ID" value="EAQ98109.1"/>
    <property type="molecule type" value="Genomic_DNA"/>
</dbReference>
<evidence type="ECO:0000259" key="1">
    <source>
        <dbReference type="Pfam" id="PF14399"/>
    </source>
</evidence>
<proteinExistence type="predicted"/>
<accession>A4A740</accession>
<dbReference type="eggNOG" id="COG4990">
    <property type="taxonomic scope" value="Bacteria"/>
</dbReference>
<organism evidence="3 4">
    <name type="scientific">Congregibacter litoralis KT71</name>
    <dbReference type="NCBI Taxonomy" id="314285"/>
    <lineage>
        <taxon>Bacteria</taxon>
        <taxon>Pseudomonadati</taxon>
        <taxon>Pseudomonadota</taxon>
        <taxon>Gammaproteobacteria</taxon>
        <taxon>Cellvibrionales</taxon>
        <taxon>Halieaceae</taxon>
        <taxon>Congregibacter</taxon>
    </lineage>
</organism>
<dbReference type="Pfam" id="PF14399">
    <property type="entry name" value="BtrH_N"/>
    <property type="match status" value="1"/>
</dbReference>
<dbReference type="Proteomes" id="UP000019205">
    <property type="component" value="Chromosome"/>
</dbReference>
<feature type="domain" description="Butirosin biosynthesis protein H N-terminal" evidence="1">
    <location>
        <begin position="15"/>
        <end position="144"/>
    </location>
</feature>
<sequence length="350" mass="38769">MRVLIENYRNLTAGHCGSGSMRNLIYHYTGLALDEGVVFGLGSGLDAVYFDYAHADPPYMCFGRGSSFETDVTDALGIDYRETANPDNDQAWEDVRQEVIAGRPTMLSGDIYYLDYRKFKVHFPGHRYVLLGFDDERDEVYVADRTDEATQTCSTEGVRLSRNPPGGLSTYNTWGKFHSGDVRHSLPEACGIALRKTAERMLNLDTSQRDLMAALRGNSEGKLSVGLEGLQTLVTIFPAWASLQDPEAHLQYLDNAIVKFGTGGGFFRDHYAAFMRWAAMQRPDLVDATLVALAEDAAREWNALSPTLQHIAAAPGDTSAWKQAQSALETIYDLESSLFGRLGDRVLKSV</sequence>
<reference evidence="3 4" key="2">
    <citation type="journal article" date="2009" name="PLoS ONE">
        <title>The photosynthetic apparatus and its regulation in the aerobic gammaproteobacterium Congregibacter litoralis gen. nov., sp. nov.</title>
        <authorList>
            <person name="Spring S."/>
            <person name="Lunsdorf H."/>
            <person name="Fuchs B.M."/>
            <person name="Tindall B.J."/>
        </authorList>
    </citation>
    <scope>NUCLEOTIDE SEQUENCE [LARGE SCALE GENOMIC DNA]</scope>
    <source>
        <strain evidence="3">KT71</strain>
    </source>
</reference>
<reference evidence="3 4" key="1">
    <citation type="journal article" date="2007" name="Proc. Natl. Acad. Sci. U.S.A.">
        <title>Characterization of a marine gammaproteobacterium capable of aerobic anoxygenic photosynthesis.</title>
        <authorList>
            <person name="Fuchs B.M."/>
            <person name="Spring S."/>
            <person name="Teeling H."/>
            <person name="Quast C."/>
            <person name="Wulf J."/>
            <person name="Schattenhofer M."/>
            <person name="Yan S."/>
            <person name="Ferriera S."/>
            <person name="Johnson J."/>
            <person name="Glockner F.O."/>
            <person name="Amann R."/>
        </authorList>
    </citation>
    <scope>NUCLEOTIDE SEQUENCE [LARGE SCALE GENOMIC DNA]</scope>
    <source>
        <strain evidence="3">KT71</strain>
    </source>
</reference>
<name>A4A740_9GAMM</name>
<dbReference type="HOGENOM" id="CLU_069568_0_0_6"/>
<comment type="caution">
    <text evidence="3">The sequence shown here is derived from an EMBL/GenBank/DDBJ whole genome shotgun (WGS) entry which is preliminary data.</text>
</comment>
<evidence type="ECO:0000313" key="3">
    <source>
        <dbReference type="EMBL" id="EAQ98109.1"/>
    </source>
</evidence>
<dbReference type="OrthoDB" id="4075615at2"/>
<dbReference type="AlphaFoldDB" id="A4A740"/>
<keyword evidence="4" id="KW-1185">Reference proteome</keyword>
<dbReference type="InterPro" id="IPR032369">
    <property type="entry name" value="DUF4872"/>
</dbReference>
<evidence type="ECO:0000259" key="2">
    <source>
        <dbReference type="Pfam" id="PF16169"/>
    </source>
</evidence>
<dbReference type="InterPro" id="IPR026935">
    <property type="entry name" value="BtrH_N"/>
</dbReference>
<dbReference type="Pfam" id="PF16169">
    <property type="entry name" value="DUF4872"/>
    <property type="match status" value="1"/>
</dbReference>
<protein>
    <submittedName>
        <fullName evidence="3">A predicted NlpC/p60-like peptidase</fullName>
    </submittedName>
</protein>
<evidence type="ECO:0000313" key="4">
    <source>
        <dbReference type="Proteomes" id="UP000019205"/>
    </source>
</evidence>